<dbReference type="Pfam" id="PF00535">
    <property type="entry name" value="Glycos_transf_2"/>
    <property type="match status" value="1"/>
</dbReference>
<dbReference type="InterPro" id="IPR029044">
    <property type="entry name" value="Nucleotide-diphossugar_trans"/>
</dbReference>
<dbReference type="InterPro" id="IPR001173">
    <property type="entry name" value="Glyco_trans_2-like"/>
</dbReference>
<keyword evidence="3" id="KW-1185">Reference proteome</keyword>
<dbReference type="RefSeq" id="WP_270005343.1">
    <property type="nucleotide sequence ID" value="NZ_JAPFGC010000002.1"/>
</dbReference>
<name>A0ABT4RZH3_9FLAO</name>
<evidence type="ECO:0000313" key="3">
    <source>
        <dbReference type="Proteomes" id="UP001149142"/>
    </source>
</evidence>
<dbReference type="Proteomes" id="UP001149142">
    <property type="component" value="Unassembled WGS sequence"/>
</dbReference>
<proteinExistence type="predicted"/>
<dbReference type="SUPFAM" id="SSF53448">
    <property type="entry name" value="Nucleotide-diphospho-sugar transferases"/>
    <property type="match status" value="1"/>
</dbReference>
<organism evidence="2 3">
    <name type="scientific">Mesoflavibacter profundi</name>
    <dbReference type="NCBI Taxonomy" id="2708110"/>
    <lineage>
        <taxon>Bacteria</taxon>
        <taxon>Pseudomonadati</taxon>
        <taxon>Bacteroidota</taxon>
        <taxon>Flavobacteriia</taxon>
        <taxon>Flavobacteriales</taxon>
        <taxon>Flavobacteriaceae</taxon>
        <taxon>Mesoflavibacter</taxon>
    </lineage>
</organism>
<gene>
    <name evidence="2" type="ORF">OOZ35_06725</name>
</gene>
<sequence length="295" mass="34642">MLSILIPTYNYNIYDLVLDLHNKCLKERINFEIICLEDGSNSTFINLNKKINKLSNCQHIINPNNSGRILTRLKLANLAKYDWLLYLDADVFPKSNDFILNYLQHINTNSEAVFGGFAYQKDTKNKTSLRYLYGKKYEQVNADIRNKTPYKIIISANFLIKKALYLSITKQFKTTSYGADLIFATHLMQHKVNVHHINNEVYHLGLEDNIVFFNKQKEAVNLLHHLNSQNKLITHQNSLLKAYKLVKKYRLKHLYLFLFKRFEPTLQRLIVGASPKTKLLQFYKLGYFISLQQTR</sequence>
<protein>
    <submittedName>
        <fullName evidence="2">Glycosyltransferase</fullName>
    </submittedName>
</protein>
<dbReference type="Gene3D" id="3.90.550.10">
    <property type="entry name" value="Spore Coat Polysaccharide Biosynthesis Protein SpsA, Chain A"/>
    <property type="match status" value="1"/>
</dbReference>
<evidence type="ECO:0000313" key="2">
    <source>
        <dbReference type="EMBL" id="MDA0177182.1"/>
    </source>
</evidence>
<accession>A0ABT4RZH3</accession>
<dbReference type="CDD" id="cd00761">
    <property type="entry name" value="Glyco_tranf_GTA_type"/>
    <property type="match status" value="1"/>
</dbReference>
<evidence type="ECO:0000259" key="1">
    <source>
        <dbReference type="Pfam" id="PF00535"/>
    </source>
</evidence>
<feature type="domain" description="Glycosyltransferase 2-like" evidence="1">
    <location>
        <begin position="3"/>
        <end position="162"/>
    </location>
</feature>
<dbReference type="EMBL" id="JAPFGC010000002">
    <property type="protein sequence ID" value="MDA0177182.1"/>
    <property type="molecule type" value="Genomic_DNA"/>
</dbReference>
<comment type="caution">
    <text evidence="2">The sequence shown here is derived from an EMBL/GenBank/DDBJ whole genome shotgun (WGS) entry which is preliminary data.</text>
</comment>
<reference evidence="2" key="1">
    <citation type="submission" date="2022-11" db="EMBL/GenBank/DDBJ databases">
        <title>Refractory cell wall polysaccharides provide important carbon source for microbial heterotrophs in the hadal ocean.</title>
        <authorList>
            <person name="Zhu X."/>
        </authorList>
    </citation>
    <scope>NUCLEOTIDE SEQUENCE</scope>
    <source>
        <strain evidence="2">MTRN7</strain>
    </source>
</reference>